<accession>A0A1J8PMR6</accession>
<evidence type="ECO:0000313" key="2">
    <source>
        <dbReference type="Proteomes" id="UP000183567"/>
    </source>
</evidence>
<gene>
    <name evidence="1" type="ORF">AZE42_12960</name>
</gene>
<reference evidence="1 2" key="1">
    <citation type="submission" date="2016-03" db="EMBL/GenBank/DDBJ databases">
        <title>Comparative genomics of the ectomycorrhizal sister species Rhizopogon vinicolor and Rhizopogon vesiculosus (Basidiomycota: Boletales) reveals a divergence of the mating type B locus.</title>
        <authorList>
            <person name="Mujic A.B."/>
            <person name="Kuo A."/>
            <person name="Tritt A."/>
            <person name="Lipzen A."/>
            <person name="Chen C."/>
            <person name="Johnson J."/>
            <person name="Sharma A."/>
            <person name="Barry K."/>
            <person name="Grigoriev I.V."/>
            <person name="Spatafora J.W."/>
        </authorList>
    </citation>
    <scope>NUCLEOTIDE SEQUENCE [LARGE SCALE GENOMIC DNA]</scope>
    <source>
        <strain evidence="1 2">AM-OR11-056</strain>
    </source>
</reference>
<keyword evidence="2" id="KW-1185">Reference proteome</keyword>
<name>A0A1J8PMR6_9AGAM</name>
<dbReference type="EMBL" id="LVVM01005784">
    <property type="protein sequence ID" value="OJA09815.1"/>
    <property type="molecule type" value="Genomic_DNA"/>
</dbReference>
<sequence length="42" mass="4906">MSLLMMPAEFALVLPVLSRQGRRYNHRRAQDGTYTQRRTGNI</sequence>
<proteinExistence type="predicted"/>
<protein>
    <submittedName>
        <fullName evidence="1">Uncharacterized protein</fullName>
    </submittedName>
</protein>
<dbReference type="AlphaFoldDB" id="A0A1J8PMR6"/>
<dbReference type="Proteomes" id="UP000183567">
    <property type="component" value="Unassembled WGS sequence"/>
</dbReference>
<evidence type="ECO:0000313" key="1">
    <source>
        <dbReference type="EMBL" id="OJA09815.1"/>
    </source>
</evidence>
<organism evidence="1 2">
    <name type="scientific">Rhizopogon vesiculosus</name>
    <dbReference type="NCBI Taxonomy" id="180088"/>
    <lineage>
        <taxon>Eukaryota</taxon>
        <taxon>Fungi</taxon>
        <taxon>Dikarya</taxon>
        <taxon>Basidiomycota</taxon>
        <taxon>Agaricomycotina</taxon>
        <taxon>Agaricomycetes</taxon>
        <taxon>Agaricomycetidae</taxon>
        <taxon>Boletales</taxon>
        <taxon>Suillineae</taxon>
        <taxon>Rhizopogonaceae</taxon>
        <taxon>Rhizopogon</taxon>
    </lineage>
</organism>
<comment type="caution">
    <text evidence="1">The sequence shown here is derived from an EMBL/GenBank/DDBJ whole genome shotgun (WGS) entry which is preliminary data.</text>
</comment>